<dbReference type="Pfam" id="PF02545">
    <property type="entry name" value="Maf"/>
    <property type="match status" value="2"/>
</dbReference>
<comment type="catalytic activity">
    <reaction evidence="3">
        <text>a 2'-deoxyribonucleoside 5'-triphosphate + H2O = a 2'-deoxyribonucleoside 5'-phosphate + diphosphate + H(+)</text>
        <dbReference type="Rhea" id="RHEA:44644"/>
        <dbReference type="ChEBI" id="CHEBI:15377"/>
        <dbReference type="ChEBI" id="CHEBI:15378"/>
        <dbReference type="ChEBI" id="CHEBI:33019"/>
        <dbReference type="ChEBI" id="CHEBI:61560"/>
        <dbReference type="ChEBI" id="CHEBI:65317"/>
        <dbReference type="EC" id="3.6.1.9"/>
    </reaction>
</comment>
<evidence type="ECO:0000256" key="1">
    <source>
        <dbReference type="ARBA" id="ARBA00001968"/>
    </source>
</evidence>
<dbReference type="PANTHER" id="PTHR43213:SF5">
    <property type="entry name" value="BIFUNCTIONAL DTTP_UTP PYROPHOSPHATASE_METHYLTRANSFERASE PROTEIN-RELATED"/>
    <property type="match status" value="1"/>
</dbReference>
<keyword evidence="3" id="KW-0963">Cytoplasm</keyword>
<dbReference type="AlphaFoldDB" id="A0A7K0K181"/>
<dbReference type="EMBL" id="VUMY01000004">
    <property type="protein sequence ID" value="MST49179.1"/>
    <property type="molecule type" value="Genomic_DNA"/>
</dbReference>
<proteinExistence type="inferred from homology"/>
<keyword evidence="2 3" id="KW-0378">Hydrolase</keyword>
<dbReference type="GO" id="GO:0009117">
    <property type="term" value="P:nucleotide metabolic process"/>
    <property type="evidence" value="ECO:0007669"/>
    <property type="project" value="UniProtKB-KW"/>
</dbReference>
<dbReference type="RefSeq" id="WP_338106799.1">
    <property type="nucleotide sequence ID" value="NZ_VUMY01000004.1"/>
</dbReference>
<dbReference type="CDD" id="cd00555">
    <property type="entry name" value="Maf"/>
    <property type="match status" value="1"/>
</dbReference>
<dbReference type="GO" id="GO:0047429">
    <property type="term" value="F:nucleoside triphosphate diphosphatase activity"/>
    <property type="evidence" value="ECO:0007669"/>
    <property type="project" value="UniProtKB-EC"/>
</dbReference>
<evidence type="ECO:0000256" key="3">
    <source>
        <dbReference type="HAMAP-Rule" id="MF_00528"/>
    </source>
</evidence>
<dbReference type="EC" id="3.6.1.9" evidence="3"/>
<organism evidence="4 5">
    <name type="scientific">Mobiluncus porci</name>
    <dbReference type="NCBI Taxonomy" id="2652278"/>
    <lineage>
        <taxon>Bacteria</taxon>
        <taxon>Bacillati</taxon>
        <taxon>Actinomycetota</taxon>
        <taxon>Actinomycetes</taxon>
        <taxon>Actinomycetales</taxon>
        <taxon>Actinomycetaceae</taxon>
        <taxon>Mobiluncus</taxon>
    </lineage>
</organism>
<keyword evidence="3" id="KW-0546">Nucleotide metabolism</keyword>
<dbReference type="Proteomes" id="UP000442535">
    <property type="component" value="Unassembled WGS sequence"/>
</dbReference>
<keyword evidence="5" id="KW-1185">Reference proteome</keyword>
<comment type="cofactor">
    <cofactor evidence="1 3">
        <name>a divalent metal cation</name>
        <dbReference type="ChEBI" id="CHEBI:60240"/>
    </cofactor>
</comment>
<gene>
    <name evidence="4" type="ORF">FYJ63_02770</name>
</gene>
<evidence type="ECO:0000313" key="5">
    <source>
        <dbReference type="Proteomes" id="UP000442535"/>
    </source>
</evidence>
<name>A0A7K0K181_9ACTO</name>
<dbReference type="InterPro" id="IPR029001">
    <property type="entry name" value="ITPase-like_fam"/>
</dbReference>
<feature type="active site" description="Proton acceptor" evidence="3">
    <location>
        <position position="83"/>
    </location>
</feature>
<protein>
    <recommendedName>
        <fullName evidence="3">Nucleoside triphosphate pyrophosphatase</fullName>
        <ecNumber evidence="3">3.6.1.9</ecNumber>
    </recommendedName>
    <alternativeName>
        <fullName evidence="3">Nucleotide pyrophosphatase</fullName>
        <shortName evidence="3">Nucleotide PPase</shortName>
    </alternativeName>
</protein>
<comment type="similarity">
    <text evidence="3">Belongs to the Maf family.</text>
</comment>
<dbReference type="SUPFAM" id="SSF52972">
    <property type="entry name" value="ITPase-like"/>
    <property type="match status" value="2"/>
</dbReference>
<reference evidence="4 5" key="1">
    <citation type="submission" date="2019-08" db="EMBL/GenBank/DDBJ databases">
        <title>In-depth cultivation of the pig gut microbiome towards novel bacterial diversity and tailored functional studies.</title>
        <authorList>
            <person name="Wylensek D."/>
            <person name="Hitch T.C.A."/>
            <person name="Clavel T."/>
        </authorList>
    </citation>
    <scope>NUCLEOTIDE SEQUENCE [LARGE SCALE GENOMIC DNA]</scope>
    <source>
        <strain evidence="4 5">RF-GAM-744-WT-7</strain>
    </source>
</reference>
<evidence type="ECO:0000256" key="2">
    <source>
        <dbReference type="ARBA" id="ARBA00022801"/>
    </source>
</evidence>
<comment type="caution">
    <text evidence="3">Lacks conserved residue(s) required for the propagation of feature annotation.</text>
</comment>
<dbReference type="PANTHER" id="PTHR43213">
    <property type="entry name" value="BIFUNCTIONAL DTTP/UTP PYROPHOSPHATASE/METHYLTRANSFERASE PROTEIN-RELATED"/>
    <property type="match status" value="1"/>
</dbReference>
<sequence>MSEKYSLILASASSARLATLQRARLTPTARPADIDEDALLVRLREEGACPAQQVLGLAQAKARKIAREAAGESSLPTLIIGCDSMLEFHGEVLGKPHSPEVALERVKALSGESGVLHTGHWMILLVSEFFTTSSIITDFAALKSASGANGLGKAESAGISETEPSGDVGQESAGLREVGATESTTVHFADFTEAEAAAYVATGEPLEVAGSFTIDGYGGAFIKGIEGDPHNVVGISLPLLRSLASDLGVFWPDLWTNS</sequence>
<dbReference type="GO" id="GO:0005737">
    <property type="term" value="C:cytoplasm"/>
    <property type="evidence" value="ECO:0007669"/>
    <property type="project" value="UniProtKB-SubCell"/>
</dbReference>
<comment type="subcellular location">
    <subcellularLocation>
        <location evidence="3">Cytoplasm</location>
    </subcellularLocation>
</comment>
<dbReference type="Gene3D" id="3.90.950.10">
    <property type="match status" value="1"/>
</dbReference>
<evidence type="ECO:0000313" key="4">
    <source>
        <dbReference type="EMBL" id="MST49179.1"/>
    </source>
</evidence>
<comment type="function">
    <text evidence="3">Nucleoside triphosphate pyrophosphatase. May have a dual role in cell division arrest and in preventing the incorporation of modified nucleotides into cellular nucleic acids.</text>
</comment>
<comment type="catalytic activity">
    <reaction evidence="3">
        <text>a ribonucleoside 5'-triphosphate + H2O = a ribonucleoside 5'-phosphate + diphosphate + H(+)</text>
        <dbReference type="Rhea" id="RHEA:23996"/>
        <dbReference type="ChEBI" id="CHEBI:15377"/>
        <dbReference type="ChEBI" id="CHEBI:15378"/>
        <dbReference type="ChEBI" id="CHEBI:33019"/>
        <dbReference type="ChEBI" id="CHEBI:58043"/>
        <dbReference type="ChEBI" id="CHEBI:61557"/>
        <dbReference type="EC" id="3.6.1.9"/>
    </reaction>
</comment>
<comment type="caution">
    <text evidence="4">The sequence shown here is derived from an EMBL/GenBank/DDBJ whole genome shotgun (WGS) entry which is preliminary data.</text>
</comment>
<dbReference type="HAMAP" id="MF_00528">
    <property type="entry name" value="Maf"/>
    <property type="match status" value="1"/>
</dbReference>
<dbReference type="InterPro" id="IPR003697">
    <property type="entry name" value="Maf-like"/>
</dbReference>
<accession>A0A7K0K181</accession>